<name>A0A095SGQ8_9GAMM</name>
<evidence type="ECO:0000313" key="4">
    <source>
        <dbReference type="Proteomes" id="UP000029444"/>
    </source>
</evidence>
<sequence length="357" mass="41441">MATAPARGKSATDKTIQREILAISDDIRQRHGWLKHQNAIGFGIFAIAIAGCTLNAVLYLQGLMPAWAVILLTAFWTSLLHELEHDLIHWMYFKNNKLVHHLMMLGVYLWRPTTINPWVRRHLHFHHHKHSGSETDLEERGITNGEKWGLKRLIMVGDNMLAVYLRAIKYLTEPVRLYRRGIITRKDIRNFRLIGLVSYNPLGVIVHAIWHGFVLYHLLNGIAWLAGTSIAWPEVMTAQLSWITPLVVILIAPNMLRTFCLHFISSNMHYYGDNEPGKITEQCQVLNVWWLWPLQAFCFNFGSTHAIHHFVVRDPFYIRQMTAKRAHRVLKENGVRFNDLGTFRRANRMHEKPQAAL</sequence>
<gene>
    <name evidence="3" type="ORF">Y5S_02934</name>
</gene>
<keyword evidence="4" id="KW-1185">Reference proteome</keyword>
<dbReference type="Proteomes" id="UP000029444">
    <property type="component" value="Unassembled WGS sequence"/>
</dbReference>
<evidence type="ECO:0000313" key="3">
    <source>
        <dbReference type="EMBL" id="KGD63727.1"/>
    </source>
</evidence>
<proteinExistence type="predicted"/>
<feature type="transmembrane region" description="Helical" evidence="1">
    <location>
        <begin position="39"/>
        <end position="60"/>
    </location>
</feature>
<reference evidence="3 4" key="1">
    <citation type="submission" date="2012-09" db="EMBL/GenBank/DDBJ databases">
        <title>Genome Sequence of alkane-degrading Bacterium Alcanivorax sp. 19-m-6.</title>
        <authorList>
            <person name="Lai Q."/>
            <person name="Shao Z."/>
        </authorList>
    </citation>
    <scope>NUCLEOTIDE SEQUENCE [LARGE SCALE GENOMIC DNA]</scope>
    <source>
        <strain evidence="3 4">19-m-6</strain>
    </source>
</reference>
<evidence type="ECO:0000259" key="2">
    <source>
        <dbReference type="Pfam" id="PF00487"/>
    </source>
</evidence>
<dbReference type="eggNOG" id="COG3239">
    <property type="taxonomic scope" value="Bacteria"/>
</dbReference>
<dbReference type="OrthoDB" id="696651at2"/>
<dbReference type="Pfam" id="PF00487">
    <property type="entry name" value="FA_desaturase"/>
    <property type="match status" value="1"/>
</dbReference>
<dbReference type="EMBL" id="ARXV01000014">
    <property type="protein sequence ID" value="KGD63727.1"/>
    <property type="molecule type" value="Genomic_DNA"/>
</dbReference>
<dbReference type="GO" id="GO:0006629">
    <property type="term" value="P:lipid metabolic process"/>
    <property type="evidence" value="ECO:0007669"/>
    <property type="project" value="InterPro"/>
</dbReference>
<organism evidence="3 4">
    <name type="scientific">Alcanivorax nanhaiticus</name>
    <dbReference type="NCBI Taxonomy" id="1177154"/>
    <lineage>
        <taxon>Bacteria</taxon>
        <taxon>Pseudomonadati</taxon>
        <taxon>Pseudomonadota</taxon>
        <taxon>Gammaproteobacteria</taxon>
        <taxon>Oceanospirillales</taxon>
        <taxon>Alcanivoracaceae</taxon>
        <taxon>Alcanivorax</taxon>
    </lineage>
</organism>
<keyword evidence="1" id="KW-1133">Transmembrane helix</keyword>
<dbReference type="PATRIC" id="fig|1177154.3.peg.2973"/>
<feature type="transmembrane region" description="Helical" evidence="1">
    <location>
        <begin position="193"/>
        <end position="219"/>
    </location>
</feature>
<feature type="transmembrane region" description="Helical" evidence="1">
    <location>
        <begin position="66"/>
        <end position="83"/>
    </location>
</feature>
<accession>A0A095SGQ8</accession>
<dbReference type="AlphaFoldDB" id="A0A095SGQ8"/>
<dbReference type="InterPro" id="IPR005804">
    <property type="entry name" value="FA_desaturase_dom"/>
</dbReference>
<feature type="domain" description="Fatty acid desaturase" evidence="2">
    <location>
        <begin position="64"/>
        <end position="339"/>
    </location>
</feature>
<dbReference type="STRING" id="1177154.Y5S_02934"/>
<feature type="transmembrane region" description="Helical" evidence="1">
    <location>
        <begin position="239"/>
        <end position="256"/>
    </location>
</feature>
<protein>
    <recommendedName>
        <fullName evidence="2">Fatty acid desaturase domain-containing protein</fullName>
    </recommendedName>
</protein>
<dbReference type="RefSeq" id="WP_035234041.1">
    <property type="nucleotide sequence ID" value="NZ_ARXV01000014.1"/>
</dbReference>
<keyword evidence="1" id="KW-0472">Membrane</keyword>
<evidence type="ECO:0000256" key="1">
    <source>
        <dbReference type="SAM" id="Phobius"/>
    </source>
</evidence>
<keyword evidence="1" id="KW-0812">Transmembrane</keyword>
<comment type="caution">
    <text evidence="3">The sequence shown here is derived from an EMBL/GenBank/DDBJ whole genome shotgun (WGS) entry which is preliminary data.</text>
</comment>